<evidence type="ECO:0000313" key="3">
    <source>
        <dbReference type="Proteomes" id="UP001151760"/>
    </source>
</evidence>
<evidence type="ECO:0000313" key="2">
    <source>
        <dbReference type="EMBL" id="GJS81054.1"/>
    </source>
</evidence>
<accession>A0ABQ4YT76</accession>
<proteinExistence type="predicted"/>
<comment type="caution">
    <text evidence="2">The sequence shown here is derived from an EMBL/GenBank/DDBJ whole genome shotgun (WGS) entry which is preliminary data.</text>
</comment>
<dbReference type="Proteomes" id="UP001151760">
    <property type="component" value="Unassembled WGS sequence"/>
</dbReference>
<protein>
    <submittedName>
        <fullName evidence="2">Uncharacterized protein</fullName>
    </submittedName>
</protein>
<sequence length="77" mass="8441">MAMTTSRQANTVTPPDGAWTEHVSGGVTLLSISSTKHKERPLRTENPRIPVGIPIPIGDDDVKRFSNEDEGGDRDRE</sequence>
<feature type="compositionally biased region" description="Basic and acidic residues" evidence="1">
    <location>
        <begin position="60"/>
        <end position="77"/>
    </location>
</feature>
<reference evidence="2" key="2">
    <citation type="submission" date="2022-01" db="EMBL/GenBank/DDBJ databases">
        <authorList>
            <person name="Yamashiro T."/>
            <person name="Shiraishi A."/>
            <person name="Satake H."/>
            <person name="Nakayama K."/>
        </authorList>
    </citation>
    <scope>NUCLEOTIDE SEQUENCE</scope>
</reference>
<name>A0ABQ4YT76_9ASTR</name>
<keyword evidence="3" id="KW-1185">Reference proteome</keyword>
<evidence type="ECO:0000256" key="1">
    <source>
        <dbReference type="SAM" id="MobiDB-lite"/>
    </source>
</evidence>
<reference evidence="2" key="1">
    <citation type="journal article" date="2022" name="Int. J. Mol. Sci.">
        <title>Draft Genome of Tanacetum Coccineum: Genomic Comparison of Closely Related Tanacetum-Family Plants.</title>
        <authorList>
            <person name="Yamashiro T."/>
            <person name="Shiraishi A."/>
            <person name="Nakayama K."/>
            <person name="Satake H."/>
        </authorList>
    </citation>
    <scope>NUCLEOTIDE SEQUENCE</scope>
</reference>
<feature type="compositionally biased region" description="Polar residues" evidence="1">
    <location>
        <begin position="1"/>
        <end position="13"/>
    </location>
</feature>
<feature type="region of interest" description="Disordered" evidence="1">
    <location>
        <begin position="1"/>
        <end position="77"/>
    </location>
</feature>
<organism evidence="2 3">
    <name type="scientific">Tanacetum coccineum</name>
    <dbReference type="NCBI Taxonomy" id="301880"/>
    <lineage>
        <taxon>Eukaryota</taxon>
        <taxon>Viridiplantae</taxon>
        <taxon>Streptophyta</taxon>
        <taxon>Embryophyta</taxon>
        <taxon>Tracheophyta</taxon>
        <taxon>Spermatophyta</taxon>
        <taxon>Magnoliopsida</taxon>
        <taxon>eudicotyledons</taxon>
        <taxon>Gunneridae</taxon>
        <taxon>Pentapetalae</taxon>
        <taxon>asterids</taxon>
        <taxon>campanulids</taxon>
        <taxon>Asterales</taxon>
        <taxon>Asteraceae</taxon>
        <taxon>Asteroideae</taxon>
        <taxon>Anthemideae</taxon>
        <taxon>Anthemidinae</taxon>
        <taxon>Tanacetum</taxon>
    </lineage>
</organism>
<gene>
    <name evidence="2" type="ORF">Tco_0747595</name>
</gene>
<dbReference type="EMBL" id="BQNB010010719">
    <property type="protein sequence ID" value="GJS81054.1"/>
    <property type="molecule type" value="Genomic_DNA"/>
</dbReference>